<dbReference type="SUPFAM" id="SSF48452">
    <property type="entry name" value="TPR-like"/>
    <property type="match status" value="1"/>
</dbReference>
<dbReference type="Proteomes" id="UP000824062">
    <property type="component" value="Unassembled WGS sequence"/>
</dbReference>
<comment type="caution">
    <text evidence="1">The sequence shown here is derived from an EMBL/GenBank/DDBJ whole genome shotgun (WGS) entry which is preliminary data.</text>
</comment>
<dbReference type="AlphaFoldDB" id="A0A9D2F031"/>
<organism evidence="1 2">
    <name type="scientific">Candidatus Olsenella pullistercoris</name>
    <dbReference type="NCBI Taxonomy" id="2838712"/>
    <lineage>
        <taxon>Bacteria</taxon>
        <taxon>Bacillati</taxon>
        <taxon>Actinomycetota</taxon>
        <taxon>Coriobacteriia</taxon>
        <taxon>Coriobacteriales</taxon>
        <taxon>Atopobiaceae</taxon>
        <taxon>Olsenella</taxon>
    </lineage>
</organism>
<reference evidence="1" key="1">
    <citation type="journal article" date="2021" name="PeerJ">
        <title>Extensive microbial diversity within the chicken gut microbiome revealed by metagenomics and culture.</title>
        <authorList>
            <person name="Gilroy R."/>
            <person name="Ravi A."/>
            <person name="Getino M."/>
            <person name="Pursley I."/>
            <person name="Horton D.L."/>
            <person name="Alikhan N.F."/>
            <person name="Baker D."/>
            <person name="Gharbi K."/>
            <person name="Hall N."/>
            <person name="Watson M."/>
            <person name="Adriaenssens E.M."/>
            <person name="Foster-Nyarko E."/>
            <person name="Jarju S."/>
            <person name="Secka A."/>
            <person name="Antonio M."/>
            <person name="Oren A."/>
            <person name="Chaudhuri R.R."/>
            <person name="La Ragione R."/>
            <person name="Hildebrand F."/>
            <person name="Pallen M.J."/>
        </authorList>
    </citation>
    <scope>NUCLEOTIDE SEQUENCE</scope>
    <source>
        <strain evidence="1">ChiHjej12B11-14209</strain>
    </source>
</reference>
<gene>
    <name evidence="1" type="ORF">IAA19_06730</name>
</gene>
<evidence type="ECO:0000313" key="2">
    <source>
        <dbReference type="Proteomes" id="UP000824062"/>
    </source>
</evidence>
<accession>A0A9D2F031</accession>
<evidence type="ECO:0000313" key="1">
    <source>
        <dbReference type="EMBL" id="HIZ46695.1"/>
    </source>
</evidence>
<sequence length="350" mass="38107">MAHDPKREDYQRLSLRFALSLDASDANDLPRAFASFGRRFAQDRDSLPQSDADRAFHLVALAAELLDYRLPFVADDDRAAAMARRADALLDEARAIDPTCYDAVRMRLLTSTGSVEERCRLLADGEREVRAFCEAERDRVCAELDGEREMLAAAIAMRPYWRWLSSMAEGALVAGRNREAAELAERLLASDPHDLSDARFTLAYALAKLEDGPGLARLVERYETISPMRPADDAWVLLSQLALAYKDYDLPGARRLLGRLLAAYPTSARSLAHQIEVVGGVFARVRVAPYSEDEMVVALSEGVVLLQEGGAPGGSGALGAWVERAVRELAGPASLGDEGRAARSGEGGAS</sequence>
<protein>
    <submittedName>
        <fullName evidence="1">Response regulator receiver protein</fullName>
    </submittedName>
</protein>
<name>A0A9D2F031_9ACTN</name>
<proteinExistence type="predicted"/>
<dbReference type="InterPro" id="IPR011990">
    <property type="entry name" value="TPR-like_helical_dom_sf"/>
</dbReference>
<reference evidence="1" key="2">
    <citation type="submission" date="2021-04" db="EMBL/GenBank/DDBJ databases">
        <authorList>
            <person name="Gilroy R."/>
        </authorList>
    </citation>
    <scope>NUCLEOTIDE SEQUENCE</scope>
    <source>
        <strain evidence="1">ChiHjej12B11-14209</strain>
    </source>
</reference>
<dbReference type="Gene3D" id="1.25.40.10">
    <property type="entry name" value="Tetratricopeptide repeat domain"/>
    <property type="match status" value="1"/>
</dbReference>
<dbReference type="EMBL" id="DXBM01000054">
    <property type="protein sequence ID" value="HIZ46695.1"/>
    <property type="molecule type" value="Genomic_DNA"/>
</dbReference>